<feature type="region of interest" description="Disordered" evidence="1">
    <location>
        <begin position="94"/>
        <end position="155"/>
    </location>
</feature>
<sequence length="155" mass="17148">MGTVDKLTDCIGSSTHEGDIRPIPPFHDCSKVNCSKTGLDPTSDTKKALLMRQPGQEIIGLVMSNTQTAVSPQSFKTGRALFLYAVKLNVEGLLTNSARNKNEANTGGTRERQGEQGEDNEKGRTKRTKERYGKQGEDMENKTEQAKQEEDKEMI</sequence>
<reference evidence="2 3" key="1">
    <citation type="journal article" date="2022" name="Allergy">
        <title>Genome assembly and annotation of Periplaneta americana reveal a comprehensive cockroach allergen profile.</title>
        <authorList>
            <person name="Wang L."/>
            <person name="Xiong Q."/>
            <person name="Saelim N."/>
            <person name="Wang L."/>
            <person name="Nong W."/>
            <person name="Wan A.T."/>
            <person name="Shi M."/>
            <person name="Liu X."/>
            <person name="Cao Q."/>
            <person name="Hui J.H.L."/>
            <person name="Sookrung N."/>
            <person name="Leung T.F."/>
            <person name="Tungtrongchitr A."/>
            <person name="Tsui S.K.W."/>
        </authorList>
    </citation>
    <scope>NUCLEOTIDE SEQUENCE [LARGE SCALE GENOMIC DNA]</scope>
    <source>
        <strain evidence="2">PWHHKU_190912</strain>
    </source>
</reference>
<gene>
    <name evidence="2" type="ORF">ANN_08038</name>
</gene>
<feature type="compositionally biased region" description="Basic and acidic residues" evidence="1">
    <location>
        <begin position="109"/>
        <end position="123"/>
    </location>
</feature>
<feature type="compositionally biased region" description="Polar residues" evidence="1">
    <location>
        <begin position="94"/>
        <end position="105"/>
    </location>
</feature>
<protein>
    <submittedName>
        <fullName evidence="2">Uncharacterized protein</fullName>
    </submittedName>
</protein>
<accession>A0ABQ8T1P0</accession>
<evidence type="ECO:0000313" key="2">
    <source>
        <dbReference type="EMBL" id="KAJ4439908.1"/>
    </source>
</evidence>
<evidence type="ECO:0000256" key="1">
    <source>
        <dbReference type="SAM" id="MobiDB-lite"/>
    </source>
</evidence>
<dbReference type="Proteomes" id="UP001148838">
    <property type="component" value="Unassembled WGS sequence"/>
</dbReference>
<proteinExistence type="predicted"/>
<keyword evidence="3" id="KW-1185">Reference proteome</keyword>
<dbReference type="EMBL" id="JAJSOF020000017">
    <property type="protein sequence ID" value="KAJ4439908.1"/>
    <property type="molecule type" value="Genomic_DNA"/>
</dbReference>
<name>A0ABQ8T1P0_PERAM</name>
<comment type="caution">
    <text evidence="2">The sequence shown here is derived from an EMBL/GenBank/DDBJ whole genome shotgun (WGS) entry which is preliminary data.</text>
</comment>
<feature type="compositionally biased region" description="Basic and acidic residues" evidence="1">
    <location>
        <begin position="130"/>
        <end position="155"/>
    </location>
</feature>
<evidence type="ECO:0000313" key="3">
    <source>
        <dbReference type="Proteomes" id="UP001148838"/>
    </source>
</evidence>
<organism evidence="2 3">
    <name type="scientific">Periplaneta americana</name>
    <name type="common">American cockroach</name>
    <name type="synonym">Blatta americana</name>
    <dbReference type="NCBI Taxonomy" id="6978"/>
    <lineage>
        <taxon>Eukaryota</taxon>
        <taxon>Metazoa</taxon>
        <taxon>Ecdysozoa</taxon>
        <taxon>Arthropoda</taxon>
        <taxon>Hexapoda</taxon>
        <taxon>Insecta</taxon>
        <taxon>Pterygota</taxon>
        <taxon>Neoptera</taxon>
        <taxon>Polyneoptera</taxon>
        <taxon>Dictyoptera</taxon>
        <taxon>Blattodea</taxon>
        <taxon>Blattoidea</taxon>
        <taxon>Blattidae</taxon>
        <taxon>Blattinae</taxon>
        <taxon>Periplaneta</taxon>
    </lineage>
</organism>